<dbReference type="InterPro" id="IPR005804">
    <property type="entry name" value="FA_desaturase_dom"/>
</dbReference>
<keyword evidence="4" id="KW-1185">Reference proteome</keyword>
<keyword evidence="1" id="KW-0812">Transmembrane</keyword>
<dbReference type="GO" id="GO:0008610">
    <property type="term" value="P:lipid biosynthetic process"/>
    <property type="evidence" value="ECO:0007669"/>
    <property type="project" value="UniProtKB-ARBA"/>
</dbReference>
<name>R8B4W7_9GAMM</name>
<organism evidence="3 4">
    <name type="scientific">Marinobacter lipolyticus SM19</name>
    <dbReference type="NCBI Taxonomy" id="1318628"/>
    <lineage>
        <taxon>Bacteria</taxon>
        <taxon>Pseudomonadati</taxon>
        <taxon>Pseudomonadota</taxon>
        <taxon>Gammaproteobacteria</taxon>
        <taxon>Pseudomonadales</taxon>
        <taxon>Marinobacteraceae</taxon>
        <taxon>Marinobacter</taxon>
    </lineage>
</organism>
<dbReference type="eggNOG" id="COG3239">
    <property type="taxonomic scope" value="Bacteria"/>
</dbReference>
<dbReference type="STRING" id="1318628.MARLIPOL_02735"/>
<sequence length="299" mass="33848">MSQDLAVLNKQAIASAKRYMGHVSWPTVVLVAAVSVGFVLNLALFALGVISAWVALPVLGALTYMSYTPLHEAVHGNIHGGQESLKWLNDLCGYLVAPMIAIPYASHRVEHFTHHRYTNQPDKDPDYMVSGMGKGLVSAVVTVIRFLWVQNSFFVKQHWGTASFKDRAIYCLEVLASVGWRVAFVVAVDQPGTLSVILLGYLLGGFFTAYWFAYRPHIPYQDAKRYRNTNSLIMPKWMKPLEWFWLGQNLHSIHHLFPRVPFYRYHALHRDIEPILRAHGTPIVGIFSRQPLEAGAERH</sequence>
<evidence type="ECO:0000313" key="3">
    <source>
        <dbReference type="EMBL" id="EON93586.1"/>
    </source>
</evidence>
<dbReference type="AlphaFoldDB" id="R8B4W7"/>
<dbReference type="PATRIC" id="fig|1318628.3.peg.548"/>
<dbReference type="Proteomes" id="UP000016540">
    <property type="component" value="Unassembled WGS sequence"/>
</dbReference>
<dbReference type="Pfam" id="PF00487">
    <property type="entry name" value="FA_desaturase"/>
    <property type="match status" value="1"/>
</dbReference>
<dbReference type="InterPro" id="IPR012171">
    <property type="entry name" value="Fatty_acid_desaturase"/>
</dbReference>
<reference evidence="3 4" key="1">
    <citation type="journal article" date="2013" name="Genome Announc.">
        <title>Draft Genome Sequence of the Moderately Halophilic Bacterium Marinobacter lipolyticus Strain SM19.</title>
        <authorList>
            <person name="Papke R.T."/>
            <person name="de la Haba R.R."/>
            <person name="Infante-Dominguez C."/>
            <person name="Perez D."/>
            <person name="Sanchez-Porro C."/>
            <person name="Lapierre P."/>
            <person name="Ventosa A."/>
        </authorList>
    </citation>
    <scope>NUCLEOTIDE SEQUENCE [LARGE SCALE GENOMIC DNA]</scope>
    <source>
        <strain evidence="3 4">SM19</strain>
    </source>
</reference>
<evidence type="ECO:0000313" key="4">
    <source>
        <dbReference type="Proteomes" id="UP000016540"/>
    </source>
</evidence>
<feature type="transmembrane region" description="Helical" evidence="1">
    <location>
        <begin position="169"/>
        <end position="188"/>
    </location>
</feature>
<dbReference type="GO" id="GO:0016717">
    <property type="term" value="F:oxidoreductase activity, acting on paired donors, with oxidation of a pair of donors resulting in the reduction of molecular oxygen to two molecules of water"/>
    <property type="evidence" value="ECO:0007669"/>
    <property type="project" value="TreeGrafter"/>
</dbReference>
<dbReference type="RefSeq" id="WP_012136546.1">
    <property type="nucleotide sequence ID" value="NZ_KE007306.1"/>
</dbReference>
<feature type="transmembrane region" description="Helical" evidence="1">
    <location>
        <begin position="194"/>
        <end position="214"/>
    </location>
</feature>
<keyword evidence="1" id="KW-0472">Membrane</keyword>
<evidence type="ECO:0000259" key="2">
    <source>
        <dbReference type="Pfam" id="PF00487"/>
    </source>
</evidence>
<comment type="caution">
    <text evidence="3">The sequence shown here is derived from an EMBL/GenBank/DDBJ whole genome shotgun (WGS) entry which is preliminary data.</text>
</comment>
<accession>R8B4W7</accession>
<dbReference type="GO" id="GO:0016020">
    <property type="term" value="C:membrane"/>
    <property type="evidence" value="ECO:0007669"/>
    <property type="project" value="TreeGrafter"/>
</dbReference>
<feature type="transmembrane region" description="Helical" evidence="1">
    <location>
        <begin position="50"/>
        <end position="67"/>
    </location>
</feature>
<protein>
    <submittedName>
        <fullName evidence="3">Fatty acid desaturase</fullName>
    </submittedName>
</protein>
<dbReference type="PANTHER" id="PTHR19353:SF19">
    <property type="entry name" value="DELTA(5) FATTY ACID DESATURASE C-RELATED"/>
    <property type="match status" value="1"/>
</dbReference>
<proteinExistence type="predicted"/>
<dbReference type="OrthoDB" id="9796486at2"/>
<feature type="domain" description="Fatty acid desaturase" evidence="2">
    <location>
        <begin position="53"/>
        <end position="284"/>
    </location>
</feature>
<dbReference type="PANTHER" id="PTHR19353">
    <property type="entry name" value="FATTY ACID DESATURASE 2"/>
    <property type="match status" value="1"/>
</dbReference>
<feature type="transmembrane region" description="Helical" evidence="1">
    <location>
        <begin position="127"/>
        <end position="148"/>
    </location>
</feature>
<feature type="transmembrane region" description="Helical" evidence="1">
    <location>
        <begin position="23"/>
        <end position="44"/>
    </location>
</feature>
<dbReference type="EMBL" id="ASAD01000006">
    <property type="protein sequence ID" value="EON93586.1"/>
    <property type="molecule type" value="Genomic_DNA"/>
</dbReference>
<gene>
    <name evidence="3" type="ORF">MARLIPOL_02735</name>
</gene>
<dbReference type="HOGENOM" id="CLU_078192_0_0_6"/>
<keyword evidence="1" id="KW-1133">Transmembrane helix</keyword>
<feature type="transmembrane region" description="Helical" evidence="1">
    <location>
        <begin position="87"/>
        <end position="107"/>
    </location>
</feature>
<evidence type="ECO:0000256" key="1">
    <source>
        <dbReference type="SAM" id="Phobius"/>
    </source>
</evidence>